<dbReference type="EMBL" id="CP036271">
    <property type="protein sequence ID" value="QDT55014.1"/>
    <property type="molecule type" value="Genomic_DNA"/>
</dbReference>
<reference evidence="1 2" key="1">
    <citation type="submission" date="2019-02" db="EMBL/GenBank/DDBJ databases">
        <title>Deep-cultivation of Planctomycetes and their phenomic and genomic characterization uncovers novel biology.</title>
        <authorList>
            <person name="Wiegand S."/>
            <person name="Jogler M."/>
            <person name="Boedeker C."/>
            <person name="Pinto D."/>
            <person name="Vollmers J."/>
            <person name="Rivas-Marin E."/>
            <person name="Kohn T."/>
            <person name="Peeters S.H."/>
            <person name="Heuer A."/>
            <person name="Rast P."/>
            <person name="Oberbeckmann S."/>
            <person name="Bunk B."/>
            <person name="Jeske O."/>
            <person name="Meyerdierks A."/>
            <person name="Storesund J.E."/>
            <person name="Kallscheuer N."/>
            <person name="Luecker S."/>
            <person name="Lage O.M."/>
            <person name="Pohl T."/>
            <person name="Merkel B.J."/>
            <person name="Hornburger P."/>
            <person name="Mueller R.-W."/>
            <person name="Bruemmer F."/>
            <person name="Labrenz M."/>
            <person name="Spormann A.M."/>
            <person name="Op den Camp H."/>
            <person name="Overmann J."/>
            <person name="Amann R."/>
            <person name="Jetten M.S.M."/>
            <person name="Mascher T."/>
            <person name="Medema M.H."/>
            <person name="Devos D.P."/>
            <person name="Kaster A.-K."/>
            <person name="Ovreas L."/>
            <person name="Rohde M."/>
            <person name="Galperin M.Y."/>
            <person name="Jogler C."/>
        </authorList>
    </citation>
    <scope>NUCLEOTIDE SEQUENCE [LARGE SCALE GENOMIC DNA]</scope>
    <source>
        <strain evidence="1 2">Pan44</strain>
    </source>
</reference>
<dbReference type="Pfam" id="PF20607">
    <property type="entry name" value="DUF6800"/>
    <property type="match status" value="1"/>
</dbReference>
<gene>
    <name evidence="1" type="ORF">Pan44_30550</name>
</gene>
<dbReference type="KEGG" id="ccos:Pan44_30550"/>
<proteinExistence type="predicted"/>
<dbReference type="Proteomes" id="UP000315700">
    <property type="component" value="Chromosome"/>
</dbReference>
<keyword evidence="2" id="KW-1185">Reference proteome</keyword>
<dbReference type="RefSeq" id="WP_145030815.1">
    <property type="nucleotide sequence ID" value="NZ_CP036271.1"/>
</dbReference>
<dbReference type="AlphaFoldDB" id="A0A517SFW6"/>
<accession>A0A517SFW6</accession>
<organism evidence="1 2">
    <name type="scientific">Caulifigura coniformis</name>
    <dbReference type="NCBI Taxonomy" id="2527983"/>
    <lineage>
        <taxon>Bacteria</taxon>
        <taxon>Pseudomonadati</taxon>
        <taxon>Planctomycetota</taxon>
        <taxon>Planctomycetia</taxon>
        <taxon>Planctomycetales</taxon>
        <taxon>Planctomycetaceae</taxon>
        <taxon>Caulifigura</taxon>
    </lineage>
</organism>
<evidence type="ECO:0000313" key="2">
    <source>
        <dbReference type="Proteomes" id="UP000315700"/>
    </source>
</evidence>
<protein>
    <submittedName>
        <fullName evidence="1">Uncharacterized protein</fullName>
    </submittedName>
</protein>
<name>A0A517SFW6_9PLAN</name>
<dbReference type="InParanoid" id="A0A517SFW6"/>
<dbReference type="InterPro" id="IPR046479">
    <property type="entry name" value="DUF6800"/>
</dbReference>
<evidence type="ECO:0000313" key="1">
    <source>
        <dbReference type="EMBL" id="QDT55014.1"/>
    </source>
</evidence>
<sequence>MGRTERNRELARKRTRRAKLKKLRTKFGAAKLENEKKTIFAKARRVSPFVEFEAAPAAK</sequence>